<protein>
    <submittedName>
        <fullName evidence="1">Phosphonate ABC transporter, permease protein PhnE</fullName>
    </submittedName>
</protein>
<evidence type="ECO:0000313" key="2">
    <source>
        <dbReference type="Proteomes" id="UP001558850"/>
    </source>
</evidence>
<gene>
    <name evidence="1" type="primary">phnE</name>
    <name evidence="1" type="ORF">AB4Y32_39295</name>
</gene>
<reference evidence="1" key="1">
    <citation type="submission" date="2024-07" db="EMBL/GenBank/DDBJ databases">
        <title>A survey of Mimosa microsymbionts across Brazilian biomes reveals a high diversity of Paraburkholderia nodulating endemic species, but also that Cupriavidus is common as a symbiont of widespread species.</title>
        <authorList>
            <person name="Rouws L."/>
            <person name="Barauna A."/>
            <person name="Beukes C."/>
            <person name="Rouws J.R.C."/>
            <person name="De Faria S.M."/>
            <person name="Gross E."/>
            <person name="Bueno Dos Reis Junior F."/>
            <person name="Simon M.F."/>
            <person name="Maluk M."/>
            <person name="Odee D.W."/>
            <person name="Kenicer G."/>
            <person name="Young J.P.W."/>
            <person name="Reis V.M."/>
            <person name="Zilli J."/>
            <person name="James E.K."/>
        </authorList>
    </citation>
    <scope>NUCLEOTIDE SEQUENCE</scope>
    <source>
        <strain evidence="1">EG181B</strain>
    </source>
</reference>
<evidence type="ECO:0000313" key="1">
    <source>
        <dbReference type="EMBL" id="MEX3937696.1"/>
    </source>
</evidence>
<dbReference type="Proteomes" id="UP001558850">
    <property type="component" value="Unassembled WGS sequence"/>
</dbReference>
<accession>A0ACC6UDI2</accession>
<keyword evidence="2" id="KW-1185">Reference proteome</keyword>
<name>A0ACC6UDI2_9BURK</name>
<sequence length="279" mass="29720">MTKHSCDLIELSTSDRPSMSVMVPRKWIFTMVIIAALVWSYHDAGVNPGHLADGLGSAWQYVIGSSDLPQSGFFPPNTSKLGIYIAEMILTIKMAIWGTVLSVPFALALAFLGARTVSGSGVIYWLSRRAMDVLRSLNELVVALVFVAAVGLGPFSGVMALTVSGVGSLGKLLSEAIEGIDMGQVEAVKSTGATPLAVILRGFVPQILPGFVSFVLYRFEANVRAATVLGVVGAGGIGYSLQESMRVFDNRSVSSILLLIVFTVVLIDNLSAIIRRRIA</sequence>
<proteinExistence type="predicted"/>
<comment type="caution">
    <text evidence="1">The sequence shown here is derived from an EMBL/GenBank/DDBJ whole genome shotgun (WGS) entry which is preliminary data.</text>
</comment>
<dbReference type="EMBL" id="JBFRCH010000062">
    <property type="protein sequence ID" value="MEX3937696.1"/>
    <property type="molecule type" value="Genomic_DNA"/>
</dbReference>
<organism evidence="1 2">
    <name type="scientific">Paraburkholderia phymatum</name>
    <dbReference type="NCBI Taxonomy" id="148447"/>
    <lineage>
        <taxon>Bacteria</taxon>
        <taxon>Pseudomonadati</taxon>
        <taxon>Pseudomonadota</taxon>
        <taxon>Betaproteobacteria</taxon>
        <taxon>Burkholderiales</taxon>
        <taxon>Burkholderiaceae</taxon>
        <taxon>Paraburkholderia</taxon>
    </lineage>
</organism>